<dbReference type="eggNOG" id="KOG1052">
    <property type="taxonomic scope" value="Eukaryota"/>
</dbReference>
<dbReference type="Gene3D" id="1.10.287.70">
    <property type="match status" value="1"/>
</dbReference>
<dbReference type="GO" id="GO:0015276">
    <property type="term" value="F:ligand-gated monoatomic ion channel activity"/>
    <property type="evidence" value="ECO:0007669"/>
    <property type="project" value="InterPro"/>
</dbReference>
<evidence type="ECO:0000256" key="8">
    <source>
        <dbReference type="ARBA" id="ARBA00023180"/>
    </source>
</evidence>
<evidence type="ECO:0000256" key="3">
    <source>
        <dbReference type="ARBA" id="ARBA00022475"/>
    </source>
</evidence>
<dbReference type="GO" id="GO:0050906">
    <property type="term" value="P:detection of stimulus involved in sensory perception"/>
    <property type="evidence" value="ECO:0007669"/>
    <property type="project" value="UniProtKB-ARBA"/>
</dbReference>
<dbReference type="InterPro" id="IPR052192">
    <property type="entry name" value="Insect_Ionotropic_Sensory_Rcpt"/>
</dbReference>
<evidence type="ECO:0000256" key="4">
    <source>
        <dbReference type="ARBA" id="ARBA00022692"/>
    </source>
</evidence>
<dbReference type="EnsemblMetazoa" id="RPRC001826-RA">
    <property type="protein sequence ID" value="RPRC001826-PA"/>
    <property type="gene ID" value="RPRC001826"/>
</dbReference>
<proteinExistence type="inferred from homology"/>
<dbReference type="OMA" id="PPYIFRI"/>
<dbReference type="Pfam" id="PF00060">
    <property type="entry name" value="Lig_chan"/>
    <property type="match status" value="1"/>
</dbReference>
<dbReference type="InterPro" id="IPR001320">
    <property type="entry name" value="Iontro_rcpt_C"/>
</dbReference>
<evidence type="ECO:0000256" key="1">
    <source>
        <dbReference type="ARBA" id="ARBA00004651"/>
    </source>
</evidence>
<dbReference type="SUPFAM" id="SSF53850">
    <property type="entry name" value="Periplasmic binding protein-like II"/>
    <property type="match status" value="1"/>
</dbReference>
<dbReference type="Proteomes" id="UP000015103">
    <property type="component" value="Unassembled WGS sequence"/>
</dbReference>
<dbReference type="InParanoid" id="T1HCR2"/>
<dbReference type="STRING" id="13249.T1HCR2"/>
<evidence type="ECO:0000256" key="7">
    <source>
        <dbReference type="ARBA" id="ARBA00023170"/>
    </source>
</evidence>
<reference evidence="10" key="1">
    <citation type="submission" date="2015-05" db="UniProtKB">
        <authorList>
            <consortium name="EnsemblMetazoa"/>
        </authorList>
    </citation>
    <scope>IDENTIFICATION</scope>
</reference>
<accession>T1HCR2</accession>
<evidence type="ECO:0000256" key="5">
    <source>
        <dbReference type="ARBA" id="ARBA00022989"/>
    </source>
</evidence>
<organism evidence="10 11">
    <name type="scientific">Rhodnius prolixus</name>
    <name type="common">Triatomid bug</name>
    <dbReference type="NCBI Taxonomy" id="13249"/>
    <lineage>
        <taxon>Eukaryota</taxon>
        <taxon>Metazoa</taxon>
        <taxon>Ecdysozoa</taxon>
        <taxon>Arthropoda</taxon>
        <taxon>Hexapoda</taxon>
        <taxon>Insecta</taxon>
        <taxon>Pterygota</taxon>
        <taxon>Neoptera</taxon>
        <taxon>Paraneoptera</taxon>
        <taxon>Hemiptera</taxon>
        <taxon>Heteroptera</taxon>
        <taxon>Panheteroptera</taxon>
        <taxon>Cimicomorpha</taxon>
        <taxon>Reduviidae</taxon>
        <taxon>Triatominae</taxon>
        <taxon>Rhodnius</taxon>
    </lineage>
</organism>
<dbReference type="VEuPathDB" id="VectorBase:RPRC001826"/>
<keyword evidence="8" id="KW-0325">Glycoprotein</keyword>
<evidence type="ECO:0000256" key="2">
    <source>
        <dbReference type="ARBA" id="ARBA00008685"/>
    </source>
</evidence>
<sequence>MMNIKIFITIFFLSTSLVMSEARGGRENVTIASAAQYLFNRNVIVRRTCTSEYGVPYLVPLLSEIVQTYMSTNVVVLLYDEYFYFSSSFQLILDNLLKMSISLRHGKLDTSLATPRAPPGFMQVNNNERLAFIVFSKDIDVSGEAVVGNVLSDTKVVLISQSSSYQVNQYLSSKSARRIVNLLVIVDMTLKVDLYAQRKRNKIGECDIMLYTHKMYADALGNSHPMIITAWRRDSFTRTNITLFPDKFKGGLNGLHLIVSASNKPPFVFRKRCPDVSEPSQLTTETGLEVRLIKLLGKIMNFTVEFKEPSFEANDGEDTADVVLNELLEGRVQVALGGMYMTSSRYQLFSFIFPHIQDCASFISLTSTALPKYRAIMGPFLWDVWLALTIVYLLAIVPISFSVWHTFTPITNDFKELENMFWYVFGTFTNCFSFSGTNSWSRGDKTATRFFIGTYWVFTIIITACYTGSIIAFITLPVFPEVIDTTRQFVEEKYKLSTIRNGIWHSLVNESSDPVALQLLPDIDLVSDYIEGLRNVSESVKRHRKSVFLGSKHLLEYVVRTNYTPEDTSKRLLFHISKECFVPLMVSLAFPPGSYFIEHMNVALENLIQAGFLAKIIREVDWIIYRSSTGNLLQERSTGLRTPPEDRELTLDDTQGMFLLLGAGFAIAVAALTGEIVACVWKETRAPPEFGKPTLGERILERIYKWAYKCKGCLLSPIEVQERLSRLFLDRRESTENRNLSELFGSEVDREMNNDRIYNNRIEIMSTIHLQAPRTEQPIRLRSF</sequence>
<evidence type="ECO:0000313" key="11">
    <source>
        <dbReference type="Proteomes" id="UP000015103"/>
    </source>
</evidence>
<keyword evidence="4" id="KW-0812">Transmembrane</keyword>
<dbReference type="GO" id="GO:0005886">
    <property type="term" value="C:plasma membrane"/>
    <property type="evidence" value="ECO:0007669"/>
    <property type="project" value="UniProtKB-SubCell"/>
</dbReference>
<dbReference type="PANTHER" id="PTHR42643:SF24">
    <property type="entry name" value="IONOTROPIC RECEPTOR 60A"/>
    <property type="match status" value="1"/>
</dbReference>
<dbReference type="EMBL" id="ACPB03001264">
    <property type="status" value="NOT_ANNOTATED_CDS"/>
    <property type="molecule type" value="Genomic_DNA"/>
</dbReference>
<dbReference type="AlphaFoldDB" id="T1HCR2"/>
<feature type="domain" description="Ionotropic glutamate receptor C-terminal" evidence="9">
    <location>
        <begin position="382"/>
        <end position="665"/>
    </location>
</feature>
<keyword evidence="7" id="KW-0675">Receptor</keyword>
<dbReference type="PANTHER" id="PTHR42643">
    <property type="entry name" value="IONOTROPIC RECEPTOR 20A-RELATED"/>
    <property type="match status" value="1"/>
</dbReference>
<comment type="similarity">
    <text evidence="2">Belongs to the glutamate-gated ion channel (TC 1.A.10.1) family.</text>
</comment>
<comment type="subcellular location">
    <subcellularLocation>
        <location evidence="1">Cell membrane</location>
        <topology evidence="1">Multi-pass membrane protein</topology>
    </subcellularLocation>
</comment>
<evidence type="ECO:0000256" key="6">
    <source>
        <dbReference type="ARBA" id="ARBA00023136"/>
    </source>
</evidence>
<keyword evidence="5" id="KW-1133">Transmembrane helix</keyword>
<dbReference type="Gene3D" id="3.40.190.10">
    <property type="entry name" value="Periplasmic binding protein-like II"/>
    <property type="match status" value="1"/>
</dbReference>
<keyword evidence="11" id="KW-1185">Reference proteome</keyword>
<evidence type="ECO:0000313" key="10">
    <source>
        <dbReference type="EnsemblMetazoa" id="RPRC001826-PA"/>
    </source>
</evidence>
<dbReference type="FunCoup" id="T1HCR2">
    <property type="interactions" value="10"/>
</dbReference>
<keyword evidence="6" id="KW-0472">Membrane</keyword>
<name>T1HCR2_RHOPR</name>
<keyword evidence="3" id="KW-1003">Cell membrane</keyword>
<protein>
    <recommendedName>
        <fullName evidence="9">Ionotropic glutamate receptor C-terminal domain-containing protein</fullName>
    </recommendedName>
</protein>
<evidence type="ECO:0000259" key="9">
    <source>
        <dbReference type="Pfam" id="PF00060"/>
    </source>
</evidence>